<evidence type="ECO:0000313" key="5">
    <source>
        <dbReference type="EMBL" id="QIW96394.1"/>
    </source>
</evidence>
<organism evidence="5 6">
    <name type="scientific">Peltaster fructicola</name>
    <dbReference type="NCBI Taxonomy" id="286661"/>
    <lineage>
        <taxon>Eukaryota</taxon>
        <taxon>Fungi</taxon>
        <taxon>Dikarya</taxon>
        <taxon>Ascomycota</taxon>
        <taxon>Pezizomycotina</taxon>
        <taxon>Dothideomycetes</taxon>
        <taxon>Dothideomycetes incertae sedis</taxon>
        <taxon>Peltaster</taxon>
    </lineage>
</organism>
<keyword evidence="1" id="KW-0285">Flavoprotein</keyword>
<protein>
    <recommendedName>
        <fullName evidence="7">Luciferase-like domain-containing protein</fullName>
    </recommendedName>
</protein>
<reference evidence="5 6" key="1">
    <citation type="journal article" date="2016" name="Sci. Rep.">
        <title>Peltaster fructicola genome reveals evolution from an invasive phytopathogen to an ectophytic parasite.</title>
        <authorList>
            <person name="Xu C."/>
            <person name="Chen H."/>
            <person name="Gleason M.L."/>
            <person name="Xu J.R."/>
            <person name="Liu H."/>
            <person name="Zhang R."/>
            <person name="Sun G."/>
        </authorList>
    </citation>
    <scope>NUCLEOTIDE SEQUENCE [LARGE SCALE GENOMIC DNA]</scope>
    <source>
        <strain evidence="5 6">LNHT1506</strain>
    </source>
</reference>
<accession>A0A6H0XP39</accession>
<dbReference type="PANTHER" id="PTHR30011:SF16">
    <property type="entry name" value="C2H2 FINGER DOMAIN TRANSCRIPTION FACTOR (EUROFUNG)-RELATED"/>
    <property type="match status" value="1"/>
</dbReference>
<keyword evidence="2" id="KW-0288">FMN</keyword>
<evidence type="ECO:0000256" key="3">
    <source>
        <dbReference type="ARBA" id="ARBA00023002"/>
    </source>
</evidence>
<dbReference type="InterPro" id="IPR051260">
    <property type="entry name" value="Diverse_substr_monoxygenases"/>
</dbReference>
<evidence type="ECO:0000256" key="4">
    <source>
        <dbReference type="ARBA" id="ARBA00023033"/>
    </source>
</evidence>
<dbReference type="SUPFAM" id="SSF51679">
    <property type="entry name" value="Bacterial luciferase-like"/>
    <property type="match status" value="1"/>
</dbReference>
<evidence type="ECO:0000256" key="1">
    <source>
        <dbReference type="ARBA" id="ARBA00022630"/>
    </source>
</evidence>
<dbReference type="EMBL" id="CP051139">
    <property type="protein sequence ID" value="QIW96394.1"/>
    <property type="molecule type" value="Genomic_DNA"/>
</dbReference>
<dbReference type="PANTHER" id="PTHR30011">
    <property type="entry name" value="ALKANESULFONATE MONOOXYGENASE-RELATED"/>
    <property type="match status" value="1"/>
</dbReference>
<evidence type="ECO:0000256" key="2">
    <source>
        <dbReference type="ARBA" id="ARBA00022643"/>
    </source>
</evidence>
<dbReference type="Proteomes" id="UP000503462">
    <property type="component" value="Chromosome 1"/>
</dbReference>
<name>A0A6H0XP39_9PEZI</name>
<dbReference type="OrthoDB" id="5561043at2759"/>
<gene>
    <name evidence="5" type="ORF">AMS68_001912</name>
</gene>
<keyword evidence="6" id="KW-1185">Reference proteome</keyword>
<dbReference type="GO" id="GO:0004497">
    <property type="term" value="F:monooxygenase activity"/>
    <property type="evidence" value="ECO:0007669"/>
    <property type="project" value="UniProtKB-KW"/>
</dbReference>
<keyword evidence="3" id="KW-0560">Oxidoreductase</keyword>
<dbReference type="AlphaFoldDB" id="A0A6H0XP39"/>
<dbReference type="InterPro" id="IPR036661">
    <property type="entry name" value="Luciferase-like_sf"/>
</dbReference>
<evidence type="ECO:0008006" key="7">
    <source>
        <dbReference type="Google" id="ProtNLM"/>
    </source>
</evidence>
<evidence type="ECO:0000313" key="6">
    <source>
        <dbReference type="Proteomes" id="UP000503462"/>
    </source>
</evidence>
<keyword evidence="4" id="KW-0503">Monooxygenase</keyword>
<sequence length="95" mass="10867">MQVADELERWVAETDVDGFNFAYVVFPQSFKDIAELLLPELKKRGQFWDDYAVPGGTYRENFYRKAGQKGPPAAHIASTYRWRADESSDAHPVPT</sequence>
<proteinExistence type="predicted"/>
<dbReference type="GO" id="GO:0016705">
    <property type="term" value="F:oxidoreductase activity, acting on paired donors, with incorporation or reduction of molecular oxygen"/>
    <property type="evidence" value="ECO:0007669"/>
    <property type="project" value="InterPro"/>
</dbReference>
<dbReference type="Gene3D" id="3.20.20.30">
    <property type="entry name" value="Luciferase-like domain"/>
    <property type="match status" value="1"/>
</dbReference>